<dbReference type="Gene3D" id="1.20.5.10">
    <property type="match status" value="1"/>
</dbReference>
<dbReference type="GO" id="GO:0008013">
    <property type="term" value="F:beta-catenin binding"/>
    <property type="evidence" value="ECO:0007669"/>
    <property type="project" value="InterPro"/>
</dbReference>
<keyword evidence="5" id="KW-1185">Reference proteome</keyword>
<gene>
    <name evidence="4" type="primary">apc</name>
</gene>
<dbReference type="InterPro" id="IPR036149">
    <property type="entry name" value="APC_N_sf"/>
</dbReference>
<accession>A0AAZ1X2P8</accession>
<reference evidence="4" key="2">
    <citation type="submission" date="2025-08" db="UniProtKB">
        <authorList>
            <consortium name="Ensembl"/>
        </authorList>
    </citation>
    <scope>IDENTIFICATION</scope>
</reference>
<dbReference type="Ensembl" id="ENSOABT00000082101.1">
    <property type="protein sequence ID" value="ENSOABP00000062246.1"/>
    <property type="gene ID" value="ENSOABG00000022361.2"/>
</dbReference>
<organism evidence="4 5">
    <name type="scientific">Oreochromis aureus</name>
    <name type="common">Israeli tilapia</name>
    <name type="synonym">Chromis aureus</name>
    <dbReference type="NCBI Taxonomy" id="47969"/>
    <lineage>
        <taxon>Eukaryota</taxon>
        <taxon>Metazoa</taxon>
        <taxon>Chordata</taxon>
        <taxon>Craniata</taxon>
        <taxon>Vertebrata</taxon>
        <taxon>Euteleostomi</taxon>
        <taxon>Actinopterygii</taxon>
        <taxon>Neopterygii</taxon>
        <taxon>Teleostei</taxon>
        <taxon>Neoteleostei</taxon>
        <taxon>Acanthomorphata</taxon>
        <taxon>Ovalentaria</taxon>
        <taxon>Cichlomorphae</taxon>
        <taxon>Cichliformes</taxon>
        <taxon>Cichlidae</taxon>
        <taxon>African cichlids</taxon>
        <taxon>Pseudocrenilabrinae</taxon>
        <taxon>Oreochromini</taxon>
        <taxon>Oreochromis</taxon>
    </lineage>
</organism>
<dbReference type="Gene3D" id="1.10.287.450">
    <property type="entry name" value="Helix hairpin bin"/>
    <property type="match status" value="1"/>
</dbReference>
<reference evidence="4" key="3">
    <citation type="submission" date="2025-09" db="UniProtKB">
        <authorList>
            <consortium name="Ensembl"/>
        </authorList>
    </citation>
    <scope>IDENTIFICATION</scope>
</reference>
<keyword evidence="1" id="KW-0175">Coiled coil</keyword>
<feature type="compositionally biased region" description="Low complexity" evidence="2">
    <location>
        <begin position="79"/>
        <end position="95"/>
    </location>
</feature>
<dbReference type="GO" id="GO:0007389">
    <property type="term" value="P:pattern specification process"/>
    <property type="evidence" value="ECO:0007669"/>
    <property type="project" value="TreeGrafter"/>
</dbReference>
<dbReference type="Proteomes" id="UP000472276">
    <property type="component" value="Unassembled WGS sequence"/>
</dbReference>
<protein>
    <recommendedName>
        <fullName evidence="3">Adenomatous polyposis coli N-terminal dimerisation domain-containing protein</fullName>
    </recommendedName>
</protein>
<feature type="region of interest" description="Disordered" evidence="2">
    <location>
        <begin position="74"/>
        <end position="124"/>
    </location>
</feature>
<dbReference type="InterPro" id="IPR026818">
    <property type="entry name" value="Apc_fam"/>
</dbReference>
<evidence type="ECO:0000313" key="4">
    <source>
        <dbReference type="Ensembl" id="ENSOABP00000062246.1"/>
    </source>
</evidence>
<evidence type="ECO:0000259" key="3">
    <source>
        <dbReference type="Pfam" id="PF16689"/>
    </source>
</evidence>
<proteinExistence type="predicted"/>
<dbReference type="InterPro" id="IPR032038">
    <property type="entry name" value="APC_N"/>
</dbReference>
<dbReference type="AlphaFoldDB" id="A0AAZ1X2P8"/>
<dbReference type="Pfam" id="PF16689">
    <property type="entry name" value="APC_N_CC"/>
    <property type="match status" value="1"/>
</dbReference>
<dbReference type="GO" id="GO:0008017">
    <property type="term" value="F:microtubule binding"/>
    <property type="evidence" value="ECO:0007669"/>
    <property type="project" value="TreeGrafter"/>
</dbReference>
<dbReference type="PANTHER" id="PTHR12607">
    <property type="entry name" value="ADENOMATOUS POLYPOSIS COLI PROTEIN FAMILY"/>
    <property type="match status" value="1"/>
</dbReference>
<dbReference type="Pfam" id="PF11414">
    <property type="entry name" value="Suppressor_APC"/>
    <property type="match status" value="1"/>
</dbReference>
<dbReference type="GO" id="GO:0016342">
    <property type="term" value="C:catenin complex"/>
    <property type="evidence" value="ECO:0007669"/>
    <property type="project" value="TreeGrafter"/>
</dbReference>
<dbReference type="SUPFAM" id="SSF58050">
    <property type="entry name" value="N-terminal coiled coil domain from apc"/>
    <property type="match status" value="1"/>
</dbReference>
<dbReference type="GO" id="GO:0030877">
    <property type="term" value="C:beta-catenin destruction complex"/>
    <property type="evidence" value="ECO:0007669"/>
    <property type="project" value="TreeGrafter"/>
</dbReference>
<dbReference type="GO" id="GO:0007026">
    <property type="term" value="P:negative regulation of microtubule depolymerization"/>
    <property type="evidence" value="ECO:0007669"/>
    <property type="project" value="TreeGrafter"/>
</dbReference>
<dbReference type="GO" id="GO:0090090">
    <property type="term" value="P:negative regulation of canonical Wnt signaling pathway"/>
    <property type="evidence" value="ECO:0007669"/>
    <property type="project" value="TreeGrafter"/>
</dbReference>
<dbReference type="GO" id="GO:0001708">
    <property type="term" value="P:cell fate specification"/>
    <property type="evidence" value="ECO:0007669"/>
    <property type="project" value="TreeGrafter"/>
</dbReference>
<dbReference type="SUPFAM" id="SSF82931">
    <property type="entry name" value="Tumor suppressor gene product Apc"/>
    <property type="match status" value="1"/>
</dbReference>
<sequence length="280" mass="30825">MAAASYDQLLRQVEVLKMENSNLRQELQDNSNHLTKLETEASNMKEVLKQLQGTIEEESGEACGSQLELIGRLKGESDTSGPPGSTSSSSGAPIGAVGGSGAPGPSTSAAFPRRGLPSAGRDGHDRCLEELEKERSLLLAELDKEEKEKDWYYAQLQDLTKRIDSLPLTGNFSLQTDLNRRQLEYDAHQLRTAMEKQLGSCKEMERRAQTRVARIQQIEKDLLRLGARLQDDMSRTLLAMSSSQDSCIAMRQSGCLPLLIQLLHGNDKDSLLLGNGQVVQ</sequence>
<dbReference type="GO" id="GO:0005881">
    <property type="term" value="C:cytoplasmic microtubule"/>
    <property type="evidence" value="ECO:0007669"/>
    <property type="project" value="TreeGrafter"/>
</dbReference>
<dbReference type="GO" id="GO:0016477">
    <property type="term" value="P:cell migration"/>
    <property type="evidence" value="ECO:0007669"/>
    <property type="project" value="TreeGrafter"/>
</dbReference>
<dbReference type="PANTHER" id="PTHR12607:SF11">
    <property type="entry name" value="ADENOMATOUS POLYPOSIS COLI PROTEIN"/>
    <property type="match status" value="1"/>
</dbReference>
<dbReference type="InterPro" id="IPR026831">
    <property type="entry name" value="APC_dom"/>
</dbReference>
<feature type="coiled-coil region" evidence="1">
    <location>
        <begin position="6"/>
        <end position="61"/>
    </location>
</feature>
<evidence type="ECO:0000313" key="5">
    <source>
        <dbReference type="Proteomes" id="UP000472276"/>
    </source>
</evidence>
<evidence type="ECO:0000256" key="2">
    <source>
        <dbReference type="SAM" id="MobiDB-lite"/>
    </source>
</evidence>
<feature type="coiled-coil region" evidence="1">
    <location>
        <begin position="128"/>
        <end position="162"/>
    </location>
</feature>
<reference evidence="5" key="1">
    <citation type="submission" date="2020-03" db="EMBL/GenBank/DDBJ databases">
        <title>Evolution of repeat sequences and sex chromosomes of tilapia species revealed by chromosome-level genomes.</title>
        <authorList>
            <person name="Xu L."/>
            <person name="Tao W."/>
            <person name="Wang D."/>
            <person name="Zhou Q."/>
        </authorList>
    </citation>
    <scope>NUCLEOTIDE SEQUENCE [LARGE SCALE GENOMIC DNA]</scope>
    <source>
        <strain evidence="5">Israel</strain>
    </source>
</reference>
<evidence type="ECO:0000256" key="1">
    <source>
        <dbReference type="SAM" id="Coils"/>
    </source>
</evidence>
<dbReference type="GO" id="GO:0045295">
    <property type="term" value="F:gamma-catenin binding"/>
    <property type="evidence" value="ECO:0007669"/>
    <property type="project" value="TreeGrafter"/>
</dbReference>
<dbReference type="FunFam" id="1.10.287.450:FF:000001">
    <property type="entry name" value="adenomatous polyposis coli protein isoform X1"/>
    <property type="match status" value="1"/>
</dbReference>
<feature type="domain" description="Adenomatous polyposis coli N-terminal dimerisation" evidence="3">
    <location>
        <begin position="4"/>
        <end position="55"/>
    </location>
</feature>
<dbReference type="GO" id="GO:0007399">
    <property type="term" value="P:nervous system development"/>
    <property type="evidence" value="ECO:0007669"/>
    <property type="project" value="TreeGrafter"/>
</dbReference>
<name>A0AAZ1X2P8_OREAU</name>